<evidence type="ECO:0000256" key="7">
    <source>
        <dbReference type="HAMAP-Rule" id="MF_00022"/>
    </source>
</evidence>
<name>A8PMV2_9COXI</name>
<dbReference type="eggNOG" id="COG0008">
    <property type="taxonomic scope" value="Bacteria"/>
</dbReference>
<dbReference type="Pfam" id="PF00749">
    <property type="entry name" value="tRNA-synt_1c"/>
    <property type="match status" value="1"/>
</dbReference>
<dbReference type="PRINTS" id="PR00987">
    <property type="entry name" value="TRNASYNTHGLU"/>
</dbReference>
<sequence length="468" mass="53856">MIMKTRFAPSPTGHIHLGNARTALFNFLLAHSQSGCFLLRIEDSDATRSLLAFSKELEDDLRWLGLQWQEGPFQEKGLGPYYQSQRQAIYALYYEQLISMGRAYPCFCSETELLMMRKQQLAQGNPPRYNGRCRQLTADQVAEKKEHGQSASLRFHVPSQQTLRVDDFVKGEQTFFTDDIGDFVIQRSDGSAAFFFCNAIDDALMNVTHALRGEDHLTNTPRQILLLQTLGLRHPNYGHIALIVGDEGTPLSKRGGSFSIKKLRERGYFAEALQNYLARLGHTYTNPNFLDISALAEQFSLKRLGKSPARFDEAQLLYWQKQALLQLPHEKLVEWLETKTRNRVPRSAQFAFVELMRSTVCFPEQANVWAMIFFSENPLNFTDEMKDYLKKVDPMYWQELLILLEQAPLDFKKLLKQLQEKLKLTGKSLYMPLRLALTGYHDGPELAKLITLLGIEKIRERINYAKNL</sequence>
<evidence type="ECO:0000256" key="4">
    <source>
        <dbReference type="ARBA" id="ARBA00022840"/>
    </source>
</evidence>
<dbReference type="InterPro" id="IPR014729">
    <property type="entry name" value="Rossmann-like_a/b/a_fold"/>
</dbReference>
<protein>
    <recommendedName>
        <fullName evidence="7">Glutamate--tRNA ligase</fullName>
        <ecNumber evidence="7">6.1.1.17</ecNumber>
    </recommendedName>
    <alternativeName>
        <fullName evidence="7">Glutamyl-tRNA synthetase</fullName>
        <shortName evidence="7">GluRS</shortName>
    </alternativeName>
</protein>
<dbReference type="GO" id="GO:0006424">
    <property type="term" value="P:glutamyl-tRNA aminoacylation"/>
    <property type="evidence" value="ECO:0007669"/>
    <property type="project" value="UniProtKB-UniRule"/>
</dbReference>
<feature type="domain" description="Glutamyl/glutaminyl-tRNA synthetase class Ib catalytic" evidence="8">
    <location>
        <begin position="4"/>
        <end position="316"/>
    </location>
</feature>
<reference evidence="10" key="2">
    <citation type="submission" date="2007-10" db="EMBL/GenBank/DDBJ databases">
        <authorList>
            <person name="Myers G.S."/>
        </authorList>
    </citation>
    <scope>NUCLEOTIDE SEQUENCE [LARGE SCALE GENOMIC DNA]</scope>
</reference>
<dbReference type="InterPro" id="IPR001412">
    <property type="entry name" value="aa-tRNA-synth_I_CS"/>
</dbReference>
<dbReference type="RefSeq" id="WP_006035981.1">
    <property type="nucleotide sequence ID" value="NZ_AAQJ02000001.1"/>
</dbReference>
<dbReference type="EMBL" id="AAQJ02000001">
    <property type="protein sequence ID" value="EDP47019.1"/>
    <property type="molecule type" value="Genomic_DNA"/>
</dbReference>
<accession>A8PMV2</accession>
<dbReference type="GO" id="GO:0005829">
    <property type="term" value="C:cytosol"/>
    <property type="evidence" value="ECO:0007669"/>
    <property type="project" value="TreeGrafter"/>
</dbReference>
<feature type="short sequence motif" description="'HIGH' region" evidence="7">
    <location>
        <begin position="9"/>
        <end position="19"/>
    </location>
</feature>
<dbReference type="InterPro" id="IPR045462">
    <property type="entry name" value="aa-tRNA-synth_I_cd-bd"/>
</dbReference>
<keyword evidence="7" id="KW-0963">Cytoplasm</keyword>
<dbReference type="InterPro" id="IPR020751">
    <property type="entry name" value="aa-tRNA-synth_I_codon-bd_sub2"/>
</dbReference>
<keyword evidence="2 7" id="KW-0436">Ligase</keyword>
<evidence type="ECO:0000259" key="8">
    <source>
        <dbReference type="Pfam" id="PF00749"/>
    </source>
</evidence>
<dbReference type="GO" id="GO:0004818">
    <property type="term" value="F:glutamate-tRNA ligase activity"/>
    <property type="evidence" value="ECO:0007669"/>
    <property type="project" value="UniProtKB-UniRule"/>
</dbReference>
<dbReference type="SUPFAM" id="SSF52374">
    <property type="entry name" value="Nucleotidylyl transferase"/>
    <property type="match status" value="1"/>
</dbReference>
<dbReference type="SUPFAM" id="SSF48163">
    <property type="entry name" value="An anticodon-binding domain of class I aminoacyl-tRNA synthetases"/>
    <property type="match status" value="1"/>
</dbReference>
<comment type="function">
    <text evidence="7">Catalyzes the attachment of glutamate to tRNA(Glu) in a two-step reaction: glutamate is first activated by ATP to form Glu-AMP and then transferred to the acceptor end of tRNA(Glu).</text>
</comment>
<evidence type="ECO:0000256" key="2">
    <source>
        <dbReference type="ARBA" id="ARBA00022598"/>
    </source>
</evidence>
<dbReference type="Proteomes" id="UP000054075">
    <property type="component" value="Unassembled WGS sequence"/>
</dbReference>
<dbReference type="HAMAP" id="MF_00022">
    <property type="entry name" value="Glu_tRNA_synth_type1"/>
    <property type="match status" value="1"/>
</dbReference>
<dbReference type="Gene3D" id="1.10.10.350">
    <property type="match status" value="1"/>
</dbReference>
<feature type="binding site" evidence="7">
    <location>
        <position position="253"/>
    </location>
    <ligand>
        <name>ATP</name>
        <dbReference type="ChEBI" id="CHEBI:30616"/>
    </ligand>
</feature>
<comment type="caution">
    <text evidence="7">Lacks conserved residue(s) required for the propagation of feature annotation.</text>
</comment>
<keyword evidence="5 7" id="KW-0648">Protein biosynthesis</keyword>
<evidence type="ECO:0000256" key="5">
    <source>
        <dbReference type="ARBA" id="ARBA00022917"/>
    </source>
</evidence>
<keyword evidence="4 7" id="KW-0067">ATP-binding</keyword>
<feature type="short sequence motif" description="'KMSKS' region" evidence="7">
    <location>
        <begin position="250"/>
        <end position="254"/>
    </location>
</feature>
<feature type="domain" description="Aminoacyl-tRNA synthetase class I anticodon-binding" evidence="9">
    <location>
        <begin position="353"/>
        <end position="465"/>
    </location>
</feature>
<dbReference type="GO" id="GO:0000049">
    <property type="term" value="F:tRNA binding"/>
    <property type="evidence" value="ECO:0007669"/>
    <property type="project" value="InterPro"/>
</dbReference>
<dbReference type="InterPro" id="IPR000924">
    <property type="entry name" value="Glu/Gln-tRNA-synth"/>
</dbReference>
<keyword evidence="3 7" id="KW-0547">Nucleotide-binding</keyword>
<evidence type="ECO:0000313" key="11">
    <source>
        <dbReference type="Proteomes" id="UP000054075"/>
    </source>
</evidence>
<keyword evidence="6 7" id="KW-0030">Aminoacyl-tRNA synthetase</keyword>
<evidence type="ECO:0000259" key="9">
    <source>
        <dbReference type="Pfam" id="PF19269"/>
    </source>
</evidence>
<dbReference type="PANTHER" id="PTHR43311">
    <property type="entry name" value="GLUTAMATE--TRNA LIGASE"/>
    <property type="match status" value="1"/>
</dbReference>
<dbReference type="Gene3D" id="3.40.50.620">
    <property type="entry name" value="HUPs"/>
    <property type="match status" value="1"/>
</dbReference>
<keyword evidence="11" id="KW-1185">Reference proteome</keyword>
<comment type="subunit">
    <text evidence="7">Monomer.</text>
</comment>
<evidence type="ECO:0000256" key="3">
    <source>
        <dbReference type="ARBA" id="ARBA00022741"/>
    </source>
</evidence>
<gene>
    <name evidence="7 10" type="primary">gltX</name>
    <name evidence="10" type="ORF">RICGR_0836</name>
</gene>
<evidence type="ECO:0000313" key="10">
    <source>
        <dbReference type="EMBL" id="EDP47019.1"/>
    </source>
</evidence>
<comment type="caution">
    <text evidence="10">The sequence shown here is derived from an EMBL/GenBank/DDBJ whole genome shotgun (WGS) entry which is preliminary data.</text>
</comment>
<dbReference type="InterPro" id="IPR004527">
    <property type="entry name" value="Glu-tRNA-ligase_bac/mito"/>
</dbReference>
<dbReference type="InterPro" id="IPR020058">
    <property type="entry name" value="Glu/Gln-tRNA-synth_Ib_cat-dom"/>
</dbReference>
<dbReference type="EC" id="6.1.1.17" evidence="7"/>
<comment type="similarity">
    <text evidence="1 7">Belongs to the class-I aminoacyl-tRNA synthetase family. Glutamate--tRNA ligase type 1 subfamily.</text>
</comment>
<dbReference type="Pfam" id="PF19269">
    <property type="entry name" value="Anticodon_2"/>
    <property type="match status" value="1"/>
</dbReference>
<evidence type="ECO:0000256" key="1">
    <source>
        <dbReference type="ARBA" id="ARBA00007894"/>
    </source>
</evidence>
<dbReference type="InterPro" id="IPR049940">
    <property type="entry name" value="GluQ/Sye"/>
</dbReference>
<dbReference type="STRING" id="59196.RICGR_0836"/>
<comment type="catalytic activity">
    <reaction evidence="7">
        <text>tRNA(Glu) + L-glutamate + ATP = L-glutamyl-tRNA(Glu) + AMP + diphosphate</text>
        <dbReference type="Rhea" id="RHEA:23540"/>
        <dbReference type="Rhea" id="RHEA-COMP:9663"/>
        <dbReference type="Rhea" id="RHEA-COMP:9680"/>
        <dbReference type="ChEBI" id="CHEBI:29985"/>
        <dbReference type="ChEBI" id="CHEBI:30616"/>
        <dbReference type="ChEBI" id="CHEBI:33019"/>
        <dbReference type="ChEBI" id="CHEBI:78442"/>
        <dbReference type="ChEBI" id="CHEBI:78520"/>
        <dbReference type="ChEBI" id="CHEBI:456215"/>
        <dbReference type="EC" id="6.1.1.17"/>
    </reaction>
</comment>
<reference evidence="10" key="1">
    <citation type="submission" date="2006-04" db="EMBL/GenBank/DDBJ databases">
        <authorList>
            <person name="Seshadri R."/>
            <person name="Federici B.A."/>
        </authorList>
    </citation>
    <scope>NUCLEOTIDE SEQUENCE [LARGE SCALE GENOMIC DNA]</scope>
</reference>
<dbReference type="PANTHER" id="PTHR43311:SF2">
    <property type="entry name" value="GLUTAMATE--TRNA LIGASE, MITOCHONDRIAL-RELATED"/>
    <property type="match status" value="1"/>
</dbReference>
<dbReference type="AlphaFoldDB" id="A8PMV2"/>
<proteinExistence type="inferred from homology"/>
<dbReference type="NCBIfam" id="TIGR00464">
    <property type="entry name" value="gltX_bact"/>
    <property type="match status" value="1"/>
</dbReference>
<comment type="subcellular location">
    <subcellularLocation>
        <location evidence="7">Cytoplasm</location>
    </subcellularLocation>
</comment>
<dbReference type="InterPro" id="IPR008925">
    <property type="entry name" value="aa_tRNA-synth_I_cd-bd_sf"/>
</dbReference>
<dbReference type="PROSITE" id="PS00178">
    <property type="entry name" value="AA_TRNA_LIGASE_I"/>
    <property type="match status" value="1"/>
</dbReference>
<evidence type="ECO:0000256" key="6">
    <source>
        <dbReference type="ARBA" id="ARBA00023146"/>
    </source>
</evidence>
<dbReference type="GO" id="GO:0005524">
    <property type="term" value="F:ATP binding"/>
    <property type="evidence" value="ECO:0007669"/>
    <property type="project" value="UniProtKB-UniRule"/>
</dbReference>
<organism evidence="10 11">
    <name type="scientific">Rickettsiella grylli</name>
    <dbReference type="NCBI Taxonomy" id="59196"/>
    <lineage>
        <taxon>Bacteria</taxon>
        <taxon>Pseudomonadati</taxon>
        <taxon>Pseudomonadota</taxon>
        <taxon>Gammaproteobacteria</taxon>
        <taxon>Legionellales</taxon>
        <taxon>Coxiellaceae</taxon>
        <taxon>Rickettsiella</taxon>
    </lineage>
</organism>
<dbReference type="OrthoDB" id="9807503at2"/>